<evidence type="ECO:0000256" key="4">
    <source>
        <dbReference type="ARBA" id="ARBA00023002"/>
    </source>
</evidence>
<proteinExistence type="inferred from homology"/>
<evidence type="ECO:0000256" key="1">
    <source>
        <dbReference type="ARBA" id="ARBA00005896"/>
    </source>
</evidence>
<protein>
    <recommendedName>
        <fullName evidence="7">TauD/TfdA-like domain-containing protein</fullName>
    </recommendedName>
</protein>
<keyword evidence="3" id="KW-0223">Dioxygenase</keyword>
<dbReference type="GO" id="GO:0046872">
    <property type="term" value="F:metal ion binding"/>
    <property type="evidence" value="ECO:0007669"/>
    <property type="project" value="UniProtKB-KW"/>
</dbReference>
<comment type="similarity">
    <text evidence="1">Belongs to the TfdA dioxygenase family.</text>
</comment>
<dbReference type="PANTHER" id="PTHR30468:SF1">
    <property type="entry name" value="ALPHA-KETOGLUTARATE-DEPENDENT SULFONATE DIOXYGENASE"/>
    <property type="match status" value="1"/>
</dbReference>
<dbReference type="FunFam" id="3.60.130.10:FF:000003">
    <property type="entry name" value="Alpha-ketoglutarate-dependent taurine dioxygenase"/>
    <property type="match status" value="1"/>
</dbReference>
<dbReference type="InterPro" id="IPR003819">
    <property type="entry name" value="TauD/TfdA-like"/>
</dbReference>
<evidence type="ECO:0000256" key="3">
    <source>
        <dbReference type="ARBA" id="ARBA00022964"/>
    </source>
</evidence>
<feature type="domain" description="TauD/TfdA-like" evidence="7">
    <location>
        <begin position="82"/>
        <end position="352"/>
    </location>
</feature>
<evidence type="ECO:0000313" key="9">
    <source>
        <dbReference type="Proteomes" id="UP000541558"/>
    </source>
</evidence>
<evidence type="ECO:0000259" key="7">
    <source>
        <dbReference type="Pfam" id="PF02668"/>
    </source>
</evidence>
<dbReference type="InterPro" id="IPR051323">
    <property type="entry name" value="AtsK-like"/>
</dbReference>
<reference evidence="8 9" key="1">
    <citation type="journal article" date="2020" name="ISME J.">
        <title>Uncovering the hidden diversity of litter-decomposition mechanisms in mushroom-forming fungi.</title>
        <authorList>
            <person name="Floudas D."/>
            <person name="Bentzer J."/>
            <person name="Ahren D."/>
            <person name="Johansson T."/>
            <person name="Persson P."/>
            <person name="Tunlid A."/>
        </authorList>
    </citation>
    <scope>NUCLEOTIDE SEQUENCE [LARGE SCALE GENOMIC DNA]</scope>
    <source>
        <strain evidence="8 9">CBS 175.51</strain>
    </source>
</reference>
<accession>A0A8H5CAZ3</accession>
<keyword evidence="2" id="KW-0479">Metal-binding</keyword>
<dbReference type="InterPro" id="IPR042098">
    <property type="entry name" value="TauD-like_sf"/>
</dbReference>
<dbReference type="GO" id="GO:0005737">
    <property type="term" value="C:cytoplasm"/>
    <property type="evidence" value="ECO:0007669"/>
    <property type="project" value="TreeGrafter"/>
</dbReference>
<dbReference type="GO" id="GO:0016706">
    <property type="term" value="F:2-oxoglutarate-dependent dioxygenase activity"/>
    <property type="evidence" value="ECO:0007669"/>
    <property type="project" value="TreeGrafter"/>
</dbReference>
<gene>
    <name evidence="8" type="ORF">D9611_003091</name>
</gene>
<feature type="region of interest" description="Disordered" evidence="6">
    <location>
        <begin position="351"/>
        <end position="370"/>
    </location>
</feature>
<dbReference type="EMBL" id="JAACJK010000057">
    <property type="protein sequence ID" value="KAF5337403.1"/>
    <property type="molecule type" value="Genomic_DNA"/>
</dbReference>
<comment type="caution">
    <text evidence="8">The sequence shown here is derived from an EMBL/GenBank/DDBJ whole genome shotgun (WGS) entry which is preliminary data.</text>
</comment>
<evidence type="ECO:0000256" key="6">
    <source>
        <dbReference type="SAM" id="MobiDB-lite"/>
    </source>
</evidence>
<sequence>MSSTATTTEAAPTVELSTLPLRGREKKAEEKAEEYKYAHLLPHFSEDRYPPLEPYKHIDPGHRALKHANPRAFLDSAERVVELTPHLGTDVKGINLANLDSDGRDQLALEVARRGLMVFRDQQDFIDRGPEFYKKWGQHFGRLHVHPTSGHPKGYPEIHLVYRDGNTSFNFEVDDSITTTVWHSDVSYELQPPGLTTFFLLASPPTGGDTLFTSQVSALKKLSPQFVAFLKTLKAIHSGVEQAEFSRAGRRGGIVRRDPVEHVHPVVRKHPVTGEEALYVNRQFTRRIVGLKREESEAILRLLYDHIDKSADNQARVKWEPNTIVLWDNRVTAHSANVDFRHLPDARHGARITPQAERPQPALEGLDLSA</sequence>
<keyword evidence="4" id="KW-0560">Oxidoreductase</keyword>
<evidence type="ECO:0000256" key="5">
    <source>
        <dbReference type="ARBA" id="ARBA00023004"/>
    </source>
</evidence>
<dbReference type="PANTHER" id="PTHR30468">
    <property type="entry name" value="ALPHA-KETOGLUTARATE-DEPENDENT SULFONATE DIOXYGENASE"/>
    <property type="match status" value="1"/>
</dbReference>
<name>A0A8H5CAZ3_9AGAR</name>
<keyword evidence="5" id="KW-0408">Iron</keyword>
<keyword evidence="9" id="KW-1185">Reference proteome</keyword>
<dbReference type="OrthoDB" id="10257314at2759"/>
<dbReference type="Pfam" id="PF02668">
    <property type="entry name" value="TauD"/>
    <property type="match status" value="1"/>
</dbReference>
<evidence type="ECO:0000313" key="8">
    <source>
        <dbReference type="EMBL" id="KAF5337403.1"/>
    </source>
</evidence>
<evidence type="ECO:0000256" key="2">
    <source>
        <dbReference type="ARBA" id="ARBA00022723"/>
    </source>
</evidence>
<dbReference type="Proteomes" id="UP000541558">
    <property type="component" value="Unassembled WGS sequence"/>
</dbReference>
<dbReference type="SUPFAM" id="SSF51197">
    <property type="entry name" value="Clavaminate synthase-like"/>
    <property type="match status" value="1"/>
</dbReference>
<dbReference type="Gene3D" id="3.60.130.10">
    <property type="entry name" value="Clavaminate synthase-like"/>
    <property type="match status" value="1"/>
</dbReference>
<dbReference type="AlphaFoldDB" id="A0A8H5CAZ3"/>
<organism evidence="8 9">
    <name type="scientific">Ephemerocybe angulata</name>
    <dbReference type="NCBI Taxonomy" id="980116"/>
    <lineage>
        <taxon>Eukaryota</taxon>
        <taxon>Fungi</taxon>
        <taxon>Dikarya</taxon>
        <taxon>Basidiomycota</taxon>
        <taxon>Agaricomycotina</taxon>
        <taxon>Agaricomycetes</taxon>
        <taxon>Agaricomycetidae</taxon>
        <taxon>Agaricales</taxon>
        <taxon>Agaricineae</taxon>
        <taxon>Psathyrellaceae</taxon>
        <taxon>Ephemerocybe</taxon>
    </lineage>
</organism>